<sequence length="144" mass="15543">MAMAAASTAFLSCNQKLFLSTNIASSKTIAALFSRNRPLSSIIRCAHSSSQTKSLFTAPMSSKFWSKGVWWTPSPAPFFAPLPPHKLSKSTAASTHRREPPPGHLLGLIVLSWFRRCGHKAVALIGGATARIGDLPGRAWRGRS</sequence>
<dbReference type="PANTHER" id="PTHR11766">
    <property type="entry name" value="TYROSYL-TRNA SYNTHETASE"/>
    <property type="match status" value="1"/>
</dbReference>
<dbReference type="GO" id="GO:0004831">
    <property type="term" value="F:tyrosine-tRNA ligase activity"/>
    <property type="evidence" value="ECO:0007669"/>
    <property type="project" value="UniProtKB-EC"/>
</dbReference>
<comment type="catalytic activity">
    <reaction evidence="1">
        <text>tRNA(Tyr) + L-tyrosine + ATP = L-tyrosyl-tRNA(Tyr) + AMP + diphosphate + H(+)</text>
        <dbReference type="Rhea" id="RHEA:10220"/>
        <dbReference type="Rhea" id="RHEA-COMP:9706"/>
        <dbReference type="Rhea" id="RHEA-COMP:9707"/>
        <dbReference type="ChEBI" id="CHEBI:15378"/>
        <dbReference type="ChEBI" id="CHEBI:30616"/>
        <dbReference type="ChEBI" id="CHEBI:33019"/>
        <dbReference type="ChEBI" id="CHEBI:58315"/>
        <dbReference type="ChEBI" id="CHEBI:78442"/>
        <dbReference type="ChEBI" id="CHEBI:78536"/>
        <dbReference type="ChEBI" id="CHEBI:456215"/>
        <dbReference type="EC" id="6.1.1.1"/>
    </reaction>
</comment>
<organism evidence="2 3">
    <name type="scientific">Vitis vinifera</name>
    <name type="common">Grape</name>
    <dbReference type="NCBI Taxonomy" id="29760"/>
    <lineage>
        <taxon>Eukaryota</taxon>
        <taxon>Viridiplantae</taxon>
        <taxon>Streptophyta</taxon>
        <taxon>Embryophyta</taxon>
        <taxon>Tracheophyta</taxon>
        <taxon>Spermatophyta</taxon>
        <taxon>Magnoliopsida</taxon>
        <taxon>eudicotyledons</taxon>
        <taxon>Gunneridae</taxon>
        <taxon>Pentapetalae</taxon>
        <taxon>rosids</taxon>
        <taxon>Vitales</taxon>
        <taxon>Vitaceae</taxon>
        <taxon>Viteae</taxon>
        <taxon>Vitis</taxon>
    </lineage>
</organism>
<dbReference type="InterPro" id="IPR014729">
    <property type="entry name" value="Rossmann-like_a/b/a_fold"/>
</dbReference>
<name>A0A438E945_VITVI</name>
<dbReference type="SUPFAM" id="SSF52374">
    <property type="entry name" value="Nucleotidylyl transferase"/>
    <property type="match status" value="1"/>
</dbReference>
<dbReference type="EMBL" id="QGNW01001359">
    <property type="protein sequence ID" value="RVW44208.1"/>
    <property type="molecule type" value="Genomic_DNA"/>
</dbReference>
<protein>
    <submittedName>
        <fullName evidence="2">Tyrosine--tRNA ligase, chloroplastic/mitochondrial</fullName>
    </submittedName>
</protein>
<dbReference type="InterPro" id="IPR024088">
    <property type="entry name" value="Tyr-tRNA-ligase_bac-type"/>
</dbReference>
<dbReference type="Proteomes" id="UP000288805">
    <property type="component" value="Unassembled WGS sequence"/>
</dbReference>
<dbReference type="Gene3D" id="3.40.50.620">
    <property type="entry name" value="HUPs"/>
    <property type="match status" value="1"/>
</dbReference>
<dbReference type="AlphaFoldDB" id="A0A438E945"/>
<dbReference type="PANTHER" id="PTHR11766:SF0">
    <property type="entry name" value="TYROSINE--TRNA LIGASE, MITOCHONDRIAL"/>
    <property type="match status" value="1"/>
</dbReference>
<comment type="caution">
    <text evidence="2">The sequence shown here is derived from an EMBL/GenBank/DDBJ whole genome shotgun (WGS) entry which is preliminary data.</text>
</comment>
<gene>
    <name evidence="2" type="primary">EMB2768_1</name>
    <name evidence="2" type="ORF">CK203_089435</name>
</gene>
<evidence type="ECO:0000313" key="2">
    <source>
        <dbReference type="EMBL" id="RVW44208.1"/>
    </source>
</evidence>
<proteinExistence type="predicted"/>
<evidence type="ECO:0000256" key="1">
    <source>
        <dbReference type="ARBA" id="ARBA00048248"/>
    </source>
</evidence>
<accession>A0A438E945</accession>
<evidence type="ECO:0000313" key="3">
    <source>
        <dbReference type="Proteomes" id="UP000288805"/>
    </source>
</evidence>
<reference evidence="2 3" key="1">
    <citation type="journal article" date="2018" name="PLoS Genet.">
        <title>Population sequencing reveals clonal diversity and ancestral inbreeding in the grapevine cultivar Chardonnay.</title>
        <authorList>
            <person name="Roach M.J."/>
            <person name="Johnson D.L."/>
            <person name="Bohlmann J."/>
            <person name="van Vuuren H.J."/>
            <person name="Jones S.J."/>
            <person name="Pretorius I.S."/>
            <person name="Schmidt S.A."/>
            <person name="Borneman A.R."/>
        </authorList>
    </citation>
    <scope>NUCLEOTIDE SEQUENCE [LARGE SCALE GENOMIC DNA]</scope>
    <source>
        <strain evidence="3">cv. Chardonnay</strain>
        <tissue evidence="2">Leaf</tissue>
    </source>
</reference>
<keyword evidence="2" id="KW-0436">Ligase</keyword>